<protein>
    <submittedName>
        <fullName evidence="2">Uncharacterized protein</fullName>
    </submittedName>
</protein>
<organism evidence="2 3">
    <name type="scientific">Niveomyces insectorum RCEF 264</name>
    <dbReference type="NCBI Taxonomy" id="1081102"/>
    <lineage>
        <taxon>Eukaryota</taxon>
        <taxon>Fungi</taxon>
        <taxon>Dikarya</taxon>
        <taxon>Ascomycota</taxon>
        <taxon>Pezizomycotina</taxon>
        <taxon>Sordariomycetes</taxon>
        <taxon>Hypocreomycetidae</taxon>
        <taxon>Hypocreales</taxon>
        <taxon>Cordycipitaceae</taxon>
        <taxon>Niveomyces</taxon>
    </lineage>
</organism>
<evidence type="ECO:0000313" key="2">
    <source>
        <dbReference type="EMBL" id="OAA63282.1"/>
    </source>
</evidence>
<accession>A0A162J3J3</accession>
<reference evidence="2 3" key="1">
    <citation type="journal article" date="2016" name="Genome Biol. Evol.">
        <title>Divergent and convergent evolution of fungal pathogenicity.</title>
        <authorList>
            <person name="Shang Y."/>
            <person name="Xiao G."/>
            <person name="Zheng P."/>
            <person name="Cen K."/>
            <person name="Zhan S."/>
            <person name="Wang C."/>
        </authorList>
    </citation>
    <scope>NUCLEOTIDE SEQUENCE [LARGE SCALE GENOMIC DNA]</scope>
    <source>
        <strain evidence="2 3">RCEF 264</strain>
    </source>
</reference>
<dbReference type="Proteomes" id="UP000076874">
    <property type="component" value="Unassembled WGS sequence"/>
</dbReference>
<feature type="compositionally biased region" description="Basic and acidic residues" evidence="1">
    <location>
        <begin position="129"/>
        <end position="145"/>
    </location>
</feature>
<dbReference type="AlphaFoldDB" id="A0A162J3J3"/>
<gene>
    <name evidence="2" type="ORF">SPI_03445</name>
</gene>
<proteinExistence type="predicted"/>
<evidence type="ECO:0000313" key="3">
    <source>
        <dbReference type="Proteomes" id="UP000076874"/>
    </source>
</evidence>
<feature type="compositionally biased region" description="Basic residues" evidence="1">
    <location>
        <begin position="158"/>
        <end position="174"/>
    </location>
</feature>
<feature type="region of interest" description="Disordered" evidence="1">
    <location>
        <begin position="62"/>
        <end position="174"/>
    </location>
</feature>
<evidence type="ECO:0000256" key="1">
    <source>
        <dbReference type="SAM" id="MobiDB-lite"/>
    </source>
</evidence>
<feature type="compositionally biased region" description="Basic and acidic residues" evidence="1">
    <location>
        <begin position="94"/>
        <end position="115"/>
    </location>
</feature>
<dbReference type="EMBL" id="AZHD01000005">
    <property type="protein sequence ID" value="OAA63282.1"/>
    <property type="molecule type" value="Genomic_DNA"/>
</dbReference>
<name>A0A162J3J3_9HYPO</name>
<comment type="caution">
    <text evidence="2">The sequence shown here is derived from an EMBL/GenBank/DDBJ whole genome shotgun (WGS) entry which is preliminary data.</text>
</comment>
<keyword evidence="3" id="KW-1185">Reference proteome</keyword>
<sequence length="174" mass="19537">MSFSWLFLGTVAFVVWRRATRRRRRQRQHQPPPAHNQGVGWLLGIVAVAALLGGDLDAFSDDIPDNDSVPDSDFGGSTSSGASGWEPESGPEPGSDRAHRDHSRRDISGQLRVRDAGPAGRYARRRRRPCNDTDSTVRRPQRDTADGDQDSDAENPRPRPRSPTRRRRRNHRPS</sequence>